<keyword evidence="4" id="KW-0547">Nucleotide-binding</keyword>
<keyword evidence="6" id="KW-0067">ATP-binding</keyword>
<gene>
    <name evidence="11" type="ORF">BCL65_110159</name>
</gene>
<proteinExistence type="inferred from homology"/>
<sequence>MTPAVTGGARRLGVVVNPVAGGGRGARAGRELLDALRAAGHDVTDLSGRDLQQATARARTAVATGSLDALVVVGGDGMVHLGTQAVAGTGTPLGVVAVGTGNDFATCLGLPVRDHVAAGSGLLAALAAGAARAVDAIRVTSPGRPDRWVAGAVSAGLDAAVNARANAMRHPRGPARYTLAALAEIVAFRAWAYTLHLEDVTDAADLPLTQPDGGTGARTWTGRAAMVTAANTDRIGGGIRVAPHASVDDGLLDVLVAPVLTRAGAATIFPLMFSGRHVHHRDVHLLRARAVTIAPAPPPAADLPAGTTSLPEAHGDGERLGPLPVTARAVPGAVRLLADGRP</sequence>
<reference evidence="11 12" key="1">
    <citation type="submission" date="2018-03" db="EMBL/GenBank/DDBJ databases">
        <title>Comparative analysis of microorganisms from saline springs in Andes Mountain Range, Colombia.</title>
        <authorList>
            <person name="Rubin E."/>
        </authorList>
    </citation>
    <scope>NUCLEOTIDE SEQUENCE [LARGE SCALE GENOMIC DNA]</scope>
    <source>
        <strain evidence="11 12">CG 23</strain>
    </source>
</reference>
<dbReference type="Proteomes" id="UP000239895">
    <property type="component" value="Unassembled WGS sequence"/>
</dbReference>
<dbReference type="PROSITE" id="PS50146">
    <property type="entry name" value="DAGK"/>
    <property type="match status" value="1"/>
</dbReference>
<keyword evidence="7" id="KW-0443">Lipid metabolism</keyword>
<keyword evidence="5 11" id="KW-0418">Kinase</keyword>
<evidence type="ECO:0000256" key="3">
    <source>
        <dbReference type="ARBA" id="ARBA00022679"/>
    </source>
</evidence>
<comment type="caution">
    <text evidence="11">The sequence shown here is derived from an EMBL/GenBank/DDBJ whole genome shotgun (WGS) entry which is preliminary data.</text>
</comment>
<evidence type="ECO:0000256" key="4">
    <source>
        <dbReference type="ARBA" id="ARBA00022741"/>
    </source>
</evidence>
<evidence type="ECO:0000256" key="9">
    <source>
        <dbReference type="SAM" id="MobiDB-lite"/>
    </source>
</evidence>
<dbReference type="PANTHER" id="PTHR12358:SF106">
    <property type="entry name" value="LIPID KINASE YEGS"/>
    <property type="match status" value="1"/>
</dbReference>
<comment type="cofactor">
    <cofactor evidence="1">
        <name>Mg(2+)</name>
        <dbReference type="ChEBI" id="CHEBI:18420"/>
    </cofactor>
</comment>
<dbReference type="Pfam" id="PF00781">
    <property type="entry name" value="DAGK_cat"/>
    <property type="match status" value="1"/>
</dbReference>
<organism evidence="11 12">
    <name type="scientific">Isoptericola halotolerans</name>
    <dbReference type="NCBI Taxonomy" id="300560"/>
    <lineage>
        <taxon>Bacteria</taxon>
        <taxon>Bacillati</taxon>
        <taxon>Actinomycetota</taxon>
        <taxon>Actinomycetes</taxon>
        <taxon>Micrococcales</taxon>
        <taxon>Promicromonosporaceae</taxon>
        <taxon>Isoptericola</taxon>
    </lineage>
</organism>
<dbReference type="SUPFAM" id="SSF111331">
    <property type="entry name" value="NAD kinase/diacylglycerol kinase-like"/>
    <property type="match status" value="1"/>
</dbReference>
<dbReference type="EMBL" id="PVTX01000010">
    <property type="protein sequence ID" value="PRZ04497.1"/>
    <property type="molecule type" value="Genomic_DNA"/>
</dbReference>
<evidence type="ECO:0000256" key="7">
    <source>
        <dbReference type="ARBA" id="ARBA00023209"/>
    </source>
</evidence>
<keyword evidence="8" id="KW-1208">Phospholipid metabolism</keyword>
<evidence type="ECO:0000256" key="6">
    <source>
        <dbReference type="ARBA" id="ARBA00022840"/>
    </source>
</evidence>
<keyword evidence="3" id="KW-0808">Transferase</keyword>
<dbReference type="InterPro" id="IPR045540">
    <property type="entry name" value="YegS/DAGK_C"/>
</dbReference>
<evidence type="ECO:0000313" key="12">
    <source>
        <dbReference type="Proteomes" id="UP000239895"/>
    </source>
</evidence>
<evidence type="ECO:0000313" key="11">
    <source>
        <dbReference type="EMBL" id="PRZ04497.1"/>
    </source>
</evidence>
<dbReference type="RefSeq" id="WP_106269270.1">
    <property type="nucleotide sequence ID" value="NZ_PVTX01000010.1"/>
</dbReference>
<dbReference type="Gene3D" id="3.40.50.10330">
    <property type="entry name" value="Probable inorganic polyphosphate/atp-NAD kinase, domain 1"/>
    <property type="match status" value="1"/>
</dbReference>
<dbReference type="PANTHER" id="PTHR12358">
    <property type="entry name" value="SPHINGOSINE KINASE"/>
    <property type="match status" value="1"/>
</dbReference>
<dbReference type="InterPro" id="IPR050187">
    <property type="entry name" value="Lipid_Phosphate_FormReg"/>
</dbReference>
<dbReference type="Gene3D" id="2.60.200.40">
    <property type="match status" value="1"/>
</dbReference>
<evidence type="ECO:0000256" key="8">
    <source>
        <dbReference type="ARBA" id="ARBA00023264"/>
    </source>
</evidence>
<keyword evidence="7" id="KW-0594">Phospholipid biosynthesis</keyword>
<comment type="similarity">
    <text evidence="2">Belongs to the diacylglycerol/lipid kinase family.</text>
</comment>
<name>A0ABX5EDV2_9MICO</name>
<protein>
    <submittedName>
        <fullName evidence="11">Diacylglycerol kinase</fullName>
    </submittedName>
</protein>
<dbReference type="InterPro" id="IPR016064">
    <property type="entry name" value="NAD/diacylglycerol_kinase_sf"/>
</dbReference>
<evidence type="ECO:0000256" key="5">
    <source>
        <dbReference type="ARBA" id="ARBA00022777"/>
    </source>
</evidence>
<dbReference type="GO" id="GO:0016301">
    <property type="term" value="F:kinase activity"/>
    <property type="evidence" value="ECO:0007669"/>
    <property type="project" value="UniProtKB-KW"/>
</dbReference>
<dbReference type="InterPro" id="IPR017438">
    <property type="entry name" value="ATP-NAD_kinase_N"/>
</dbReference>
<keyword evidence="7" id="KW-0444">Lipid biosynthesis</keyword>
<evidence type="ECO:0000256" key="1">
    <source>
        <dbReference type="ARBA" id="ARBA00001946"/>
    </source>
</evidence>
<dbReference type="SMART" id="SM00046">
    <property type="entry name" value="DAGKc"/>
    <property type="match status" value="1"/>
</dbReference>
<feature type="domain" description="DAGKc" evidence="10">
    <location>
        <begin position="7"/>
        <end position="143"/>
    </location>
</feature>
<evidence type="ECO:0000259" key="10">
    <source>
        <dbReference type="PROSITE" id="PS50146"/>
    </source>
</evidence>
<accession>A0ABX5EDV2</accession>
<keyword evidence="12" id="KW-1185">Reference proteome</keyword>
<feature type="region of interest" description="Disordered" evidence="9">
    <location>
        <begin position="297"/>
        <end position="324"/>
    </location>
</feature>
<evidence type="ECO:0000256" key="2">
    <source>
        <dbReference type="ARBA" id="ARBA00005983"/>
    </source>
</evidence>
<dbReference type="InterPro" id="IPR001206">
    <property type="entry name" value="Diacylglycerol_kinase_cat_dom"/>
</dbReference>
<dbReference type="Pfam" id="PF19279">
    <property type="entry name" value="YegS_C"/>
    <property type="match status" value="1"/>
</dbReference>